<dbReference type="EMBL" id="JAFLEQ010000003">
    <property type="protein sequence ID" value="MBN9643527.1"/>
    <property type="molecule type" value="Genomic_DNA"/>
</dbReference>
<proteinExistence type="predicted"/>
<dbReference type="InterPro" id="IPR029058">
    <property type="entry name" value="AB_hydrolase_fold"/>
</dbReference>
<evidence type="ECO:0000313" key="1">
    <source>
        <dbReference type="EMBL" id="MBN9643527.1"/>
    </source>
</evidence>
<dbReference type="Gene3D" id="1.10.260.130">
    <property type="match status" value="1"/>
</dbReference>
<keyword evidence="2" id="KW-1185">Reference proteome</keyword>
<dbReference type="Gene3D" id="3.40.50.1820">
    <property type="entry name" value="alpha/beta hydrolase"/>
    <property type="match status" value="1"/>
</dbReference>
<accession>A0A939E0Y7</accession>
<evidence type="ECO:0000313" key="2">
    <source>
        <dbReference type="Proteomes" id="UP000664332"/>
    </source>
</evidence>
<dbReference type="PANTHER" id="PTHR34853:SF1">
    <property type="entry name" value="LIPASE 5"/>
    <property type="match status" value="1"/>
</dbReference>
<dbReference type="Proteomes" id="UP000664332">
    <property type="component" value="Unassembled WGS sequence"/>
</dbReference>
<comment type="caution">
    <text evidence="1">The sequence shown here is derived from an EMBL/GenBank/DDBJ whole genome shotgun (WGS) entry which is preliminary data.</text>
</comment>
<dbReference type="GO" id="GO:0004806">
    <property type="term" value="F:triacylglycerol lipase activity"/>
    <property type="evidence" value="ECO:0007669"/>
    <property type="project" value="InterPro"/>
</dbReference>
<dbReference type="InterPro" id="IPR005152">
    <property type="entry name" value="Lipase_secreted"/>
</dbReference>
<gene>
    <name evidence="1" type="ORF">JZY06_02625</name>
</gene>
<sequence>MALFSRSTPLARPYSPVRLMRTWSKIGVPLVADFWTQVLKESAEEFLTDQPVRPWQIQGVAPTGDTRRSPVIDAATAAAMDAASIRGFFGLDRCPRQAVRLPGDAAAGDVLRTVPVTVLGTPKVIRRCAATRFDYVTRDDRGELIPAGAVVVRPEKTPARKRPLVAVAPSTQGVAPHCDPSRSCQVGVRVSSQPVDAVIAYELPVILALLAKGMDVVFIDYPRDPATGIQLYANHTAAGRALIDAVVAAGQLGIDPDVPVGLWGFSQGGGATAWVTDHGEETAAINVAAAFTGAPPCDLLEVGASVDGGAATGVLCYAMAALIATRPDVRAALLPELSPTGIAKLRASISTCAGGTVVTAGWRPTTSWSNDGRSLAELALDIEPVRAALSAQTLGGGTPRWPVLVATARHDDVIPAAQVRRLVRAWKATGAEVVFHDNRLPGIPLRTASNHFVPYYLMLPAFVDWLAARLAAAGR</sequence>
<dbReference type="GO" id="GO:0016042">
    <property type="term" value="P:lipid catabolic process"/>
    <property type="evidence" value="ECO:0007669"/>
    <property type="project" value="InterPro"/>
</dbReference>
<organism evidence="1 2">
    <name type="scientific">Corynebacterium mendelii</name>
    <dbReference type="NCBI Taxonomy" id="2765362"/>
    <lineage>
        <taxon>Bacteria</taxon>
        <taxon>Bacillati</taxon>
        <taxon>Actinomycetota</taxon>
        <taxon>Actinomycetes</taxon>
        <taxon>Mycobacteriales</taxon>
        <taxon>Corynebacteriaceae</taxon>
        <taxon>Corynebacterium</taxon>
    </lineage>
</organism>
<dbReference type="PANTHER" id="PTHR34853">
    <property type="match status" value="1"/>
</dbReference>
<dbReference type="RefSeq" id="WP_207118225.1">
    <property type="nucleotide sequence ID" value="NZ_JAFLEQ010000003.1"/>
</dbReference>
<reference evidence="1" key="1">
    <citation type="submission" date="2021-03" db="EMBL/GenBank/DDBJ databases">
        <authorList>
            <person name="Sun Q."/>
        </authorList>
    </citation>
    <scope>NUCLEOTIDE SEQUENCE</scope>
    <source>
        <strain evidence="1">CCM 8862</strain>
    </source>
</reference>
<protein>
    <submittedName>
        <fullName evidence="1">Triacylglycerol lipase</fullName>
    </submittedName>
</protein>
<name>A0A939E0Y7_9CORY</name>
<dbReference type="SUPFAM" id="SSF53474">
    <property type="entry name" value="alpha/beta-Hydrolases"/>
    <property type="match status" value="1"/>
</dbReference>
<dbReference type="Pfam" id="PF03583">
    <property type="entry name" value="LIP"/>
    <property type="match status" value="1"/>
</dbReference>
<dbReference type="AlphaFoldDB" id="A0A939E0Y7"/>